<feature type="domain" description="EF-hand" evidence="10">
    <location>
        <begin position="336"/>
        <end position="371"/>
    </location>
</feature>
<dbReference type="InterPro" id="IPR027359">
    <property type="entry name" value="Volt_channel_dom_sf"/>
</dbReference>
<dbReference type="EMBL" id="JANTQA010000032">
    <property type="protein sequence ID" value="KAJ3440331.1"/>
    <property type="molecule type" value="Genomic_DNA"/>
</dbReference>
<feature type="transmembrane region" description="Helical" evidence="9">
    <location>
        <begin position="135"/>
        <end position="157"/>
    </location>
</feature>
<dbReference type="GO" id="GO:0031410">
    <property type="term" value="C:cytoplasmic vesicle"/>
    <property type="evidence" value="ECO:0007669"/>
    <property type="project" value="UniProtKB-SubCell"/>
</dbReference>
<evidence type="ECO:0000313" key="12">
    <source>
        <dbReference type="Proteomes" id="UP001146793"/>
    </source>
</evidence>
<dbReference type="PRINTS" id="PR01433">
    <property type="entry name" value="POLYCYSTIN2"/>
</dbReference>
<evidence type="ECO:0000256" key="3">
    <source>
        <dbReference type="ARBA" id="ARBA00022692"/>
    </source>
</evidence>
<keyword evidence="7" id="KW-0968">Cytoplasmic vesicle</keyword>
<dbReference type="Pfam" id="PF13499">
    <property type="entry name" value="EF-hand_7"/>
    <property type="match status" value="1"/>
</dbReference>
<dbReference type="Gene3D" id="1.10.287.70">
    <property type="match status" value="2"/>
</dbReference>
<dbReference type="Gene3D" id="1.20.120.350">
    <property type="entry name" value="Voltage-gated potassium channels. Chain C"/>
    <property type="match status" value="1"/>
</dbReference>
<dbReference type="PROSITE" id="PS00018">
    <property type="entry name" value="EF_HAND_1"/>
    <property type="match status" value="1"/>
</dbReference>
<proteinExistence type="predicted"/>
<dbReference type="GO" id="GO:0005216">
    <property type="term" value="F:monoatomic ion channel activity"/>
    <property type="evidence" value="ECO:0007669"/>
    <property type="project" value="InterPro"/>
</dbReference>
<dbReference type="InterPro" id="IPR011992">
    <property type="entry name" value="EF-hand-dom_pair"/>
</dbReference>
<keyword evidence="4" id="KW-0106">Calcium</keyword>
<sequence length="807" mass="93814">MSKNKNKKKKKEKNKVEEYKLIEGLYQDDQEKQKYNIAVSYIRDASQLRDPYSHLTTQTALKYHSLSFNKLYDYVTRFVWVGLFLLTLIEHPQTYKVNTRVSLSLELVGLLWLLFVLFVTFKFQGWANFKKDDWNFLLAILLFTNIIEVLVLLIVGYDEDYVHFSRFFRVYYIVYASFHLRDSIKNILKTFPSAIHVTFLIVFFIVLFSSLCMIYFEGSDEGDIWFPNFGTSLWNIMVLFSTANFPDIMMPAYTDNRWISLFFVIFLLTQLYLFANLVLGAIYDVYRKAMSESVKDQKIREWKAILSAFKTIDSNNKGCITRGEWRLLVKSINPKLNPMAIDLWFEVLDTDDDGFVDEYEFLHIVETLNSTLIRTKSKISQKNFFTTGILKTLSKKCYLLVEKKFFVLLIDFAIFVNLIVTIIIMEVANDDKPKEISEYIFTLIYFIEMVLKLTAYGWRYFKSKWNIFDFIVVTLSVISALANLSNHEGSLSEMGKYAIMLRTLRLLKTIQVFPGLAQYFSIASECLPAFIVYGLVLFLIFYIFSLLGMEIYGGKIYEANDKLKGTGYLAAGYLPNCFNTFPESLVVLFELMIINNWFVIVEGHVAVTGNASYIFFIVFYFIVIMVILNIVIAFILEVFNWKQEHEGEALTNTSEIEKELNELQERTKIYLEAQGIKENWVVKENKRIFNLFQNIFEPNQSLSLKDITDEVEKAVQPARMHQSVFTFAKRLAFFMGSDDDESHDDGQNKMQNDNLELDTIKKNPIRTPSNSENSDSENSDSENSSYSSNEELSKNNQSSSTEDSSSD</sequence>
<evidence type="ECO:0000256" key="4">
    <source>
        <dbReference type="ARBA" id="ARBA00022837"/>
    </source>
</evidence>
<evidence type="ECO:0000256" key="8">
    <source>
        <dbReference type="SAM" id="MobiDB-lite"/>
    </source>
</evidence>
<name>A0AAV7ZGV9_9EUKA</name>
<dbReference type="InterPro" id="IPR005821">
    <property type="entry name" value="Ion_trans_dom"/>
</dbReference>
<protein>
    <submittedName>
        <fullName evidence="11">Two pore channel</fullName>
    </submittedName>
</protein>
<evidence type="ECO:0000259" key="10">
    <source>
        <dbReference type="PROSITE" id="PS50222"/>
    </source>
</evidence>
<dbReference type="Gene3D" id="1.10.238.10">
    <property type="entry name" value="EF-hand"/>
    <property type="match status" value="1"/>
</dbReference>
<keyword evidence="5 9" id="KW-1133">Transmembrane helix</keyword>
<feature type="transmembrane region" description="Helical" evidence="9">
    <location>
        <begin position="228"/>
        <end position="246"/>
    </location>
</feature>
<reference evidence="11" key="1">
    <citation type="submission" date="2022-08" db="EMBL/GenBank/DDBJ databases">
        <title>Novel sulphate-reducing endosymbionts in the free-living metamonad Anaeramoeba.</title>
        <authorList>
            <person name="Jerlstrom-Hultqvist J."/>
            <person name="Cepicka I."/>
            <person name="Gallot-Lavallee L."/>
            <person name="Salas-Leiva D."/>
            <person name="Curtis B.A."/>
            <person name="Zahonova K."/>
            <person name="Pipaliya S."/>
            <person name="Dacks J."/>
            <person name="Roger A.J."/>
        </authorList>
    </citation>
    <scope>NUCLEOTIDE SEQUENCE</scope>
    <source>
        <strain evidence="11">Busselton2</strain>
    </source>
</reference>
<feature type="transmembrane region" description="Helical" evidence="9">
    <location>
        <begin position="439"/>
        <end position="461"/>
    </location>
</feature>
<dbReference type="InterPro" id="IPR003915">
    <property type="entry name" value="PKD_2"/>
</dbReference>
<comment type="caution">
    <text evidence="11">The sequence shown here is derived from an EMBL/GenBank/DDBJ whole genome shotgun (WGS) entry which is preliminary data.</text>
</comment>
<dbReference type="SUPFAM" id="SSF81324">
    <property type="entry name" value="Voltage-gated potassium channels"/>
    <property type="match status" value="2"/>
</dbReference>
<gene>
    <name evidence="11" type="ORF">M0812_16389</name>
</gene>
<feature type="transmembrane region" description="Helical" evidence="9">
    <location>
        <begin position="405"/>
        <end position="427"/>
    </location>
</feature>
<dbReference type="InterPro" id="IPR018247">
    <property type="entry name" value="EF_Hand_1_Ca_BS"/>
</dbReference>
<dbReference type="PROSITE" id="PS50222">
    <property type="entry name" value="EF_HAND_2"/>
    <property type="match status" value="2"/>
</dbReference>
<dbReference type="SUPFAM" id="SSF47473">
    <property type="entry name" value="EF-hand"/>
    <property type="match status" value="1"/>
</dbReference>
<dbReference type="Pfam" id="PF00520">
    <property type="entry name" value="Ion_trans"/>
    <property type="match status" value="2"/>
</dbReference>
<evidence type="ECO:0000256" key="5">
    <source>
        <dbReference type="ARBA" id="ARBA00022989"/>
    </source>
</evidence>
<dbReference type="SMART" id="SM00054">
    <property type="entry name" value="EFh"/>
    <property type="match status" value="2"/>
</dbReference>
<feature type="transmembrane region" description="Helical" evidence="9">
    <location>
        <begin position="530"/>
        <end position="552"/>
    </location>
</feature>
<feature type="transmembrane region" description="Helical" evidence="9">
    <location>
        <begin position="71"/>
        <end position="89"/>
    </location>
</feature>
<keyword evidence="6 9" id="KW-0472">Membrane</keyword>
<feature type="transmembrane region" description="Helical" evidence="9">
    <location>
        <begin position="193"/>
        <end position="216"/>
    </location>
</feature>
<dbReference type="GO" id="GO:0005509">
    <property type="term" value="F:calcium ion binding"/>
    <property type="evidence" value="ECO:0007669"/>
    <property type="project" value="InterPro"/>
</dbReference>
<keyword evidence="3 9" id="KW-0812">Transmembrane</keyword>
<dbReference type="CDD" id="cd00051">
    <property type="entry name" value="EFh"/>
    <property type="match status" value="1"/>
</dbReference>
<feature type="region of interest" description="Disordered" evidence="8">
    <location>
        <begin position="738"/>
        <end position="807"/>
    </location>
</feature>
<evidence type="ECO:0000256" key="9">
    <source>
        <dbReference type="SAM" id="Phobius"/>
    </source>
</evidence>
<dbReference type="AlphaFoldDB" id="A0AAV7ZGV9"/>
<dbReference type="Proteomes" id="UP001146793">
    <property type="component" value="Unassembled WGS sequence"/>
</dbReference>
<feature type="transmembrane region" description="Helical" evidence="9">
    <location>
        <begin position="258"/>
        <end position="283"/>
    </location>
</feature>
<feature type="domain" description="EF-hand" evidence="10">
    <location>
        <begin position="300"/>
        <end position="335"/>
    </location>
</feature>
<evidence type="ECO:0000313" key="11">
    <source>
        <dbReference type="EMBL" id="KAJ3440331.1"/>
    </source>
</evidence>
<feature type="transmembrane region" description="Helical" evidence="9">
    <location>
        <begin position="613"/>
        <end position="636"/>
    </location>
</feature>
<feature type="transmembrane region" description="Helical" evidence="9">
    <location>
        <begin position="101"/>
        <end position="123"/>
    </location>
</feature>
<organism evidence="11 12">
    <name type="scientific">Anaeramoeba flamelloides</name>
    <dbReference type="NCBI Taxonomy" id="1746091"/>
    <lineage>
        <taxon>Eukaryota</taxon>
        <taxon>Metamonada</taxon>
        <taxon>Anaeramoebidae</taxon>
        <taxon>Anaeramoeba</taxon>
    </lineage>
</organism>
<dbReference type="PANTHER" id="PTHR46726">
    <property type="entry name" value="TWO PORE CHANNEL 3"/>
    <property type="match status" value="1"/>
</dbReference>
<dbReference type="InterPro" id="IPR002048">
    <property type="entry name" value="EF_hand_dom"/>
</dbReference>
<dbReference type="PANTHER" id="PTHR46726:SF1">
    <property type="entry name" value="TWO-PORE CALCIUM CHANNEL 3"/>
    <property type="match status" value="1"/>
</dbReference>
<feature type="transmembrane region" description="Helical" evidence="9">
    <location>
        <begin position="585"/>
        <end position="607"/>
    </location>
</feature>
<evidence type="ECO:0000256" key="1">
    <source>
        <dbReference type="ARBA" id="ARBA00004541"/>
    </source>
</evidence>
<accession>A0AAV7ZGV9</accession>
<evidence type="ECO:0000256" key="6">
    <source>
        <dbReference type="ARBA" id="ARBA00023136"/>
    </source>
</evidence>
<comment type="subcellular location">
    <subcellularLocation>
        <location evidence="2">Cell membrane</location>
        <topology evidence="2">Multi-pass membrane protein</topology>
    </subcellularLocation>
    <subcellularLocation>
        <location evidence="1">Cytoplasmic vesicle</location>
    </subcellularLocation>
</comment>
<evidence type="ECO:0000256" key="2">
    <source>
        <dbReference type="ARBA" id="ARBA00004651"/>
    </source>
</evidence>
<feature type="compositionally biased region" description="Low complexity" evidence="8">
    <location>
        <begin position="781"/>
        <end position="807"/>
    </location>
</feature>
<evidence type="ECO:0000256" key="7">
    <source>
        <dbReference type="ARBA" id="ARBA00023329"/>
    </source>
</evidence>
<dbReference type="GO" id="GO:0005886">
    <property type="term" value="C:plasma membrane"/>
    <property type="evidence" value="ECO:0007669"/>
    <property type="project" value="UniProtKB-SubCell"/>
</dbReference>